<evidence type="ECO:0000259" key="6">
    <source>
        <dbReference type="Pfam" id="PF19289"/>
    </source>
</evidence>
<dbReference type="PIRSF" id="PIRSF004919">
    <property type="entry name" value="TldD"/>
    <property type="match status" value="1"/>
</dbReference>
<comment type="similarity">
    <text evidence="1">Belongs to the peptidase U62 family.</text>
</comment>
<keyword evidence="3" id="KW-0378">Hydrolase</keyword>
<dbReference type="EMBL" id="DTAR01000110">
    <property type="protein sequence ID" value="HGM97673.1"/>
    <property type="molecule type" value="Genomic_DNA"/>
</dbReference>
<proteinExistence type="inferred from homology"/>
<dbReference type="InterPro" id="IPR035068">
    <property type="entry name" value="TldD/PmbA_N"/>
</dbReference>
<evidence type="ECO:0000259" key="5">
    <source>
        <dbReference type="Pfam" id="PF01523"/>
    </source>
</evidence>
<dbReference type="Pfam" id="PF19290">
    <property type="entry name" value="PmbA_TldD_2nd"/>
    <property type="match status" value="1"/>
</dbReference>
<dbReference type="InterPro" id="IPR025502">
    <property type="entry name" value="TldD"/>
</dbReference>
<dbReference type="GO" id="GO:0005829">
    <property type="term" value="C:cytosol"/>
    <property type="evidence" value="ECO:0007669"/>
    <property type="project" value="TreeGrafter"/>
</dbReference>
<dbReference type="InterPro" id="IPR045570">
    <property type="entry name" value="Metalloprtase-TldD/E_cen_dom"/>
</dbReference>
<dbReference type="GO" id="GO:0008237">
    <property type="term" value="F:metallopeptidase activity"/>
    <property type="evidence" value="ECO:0007669"/>
    <property type="project" value="UniProtKB-KW"/>
</dbReference>
<reference evidence="8" key="1">
    <citation type="journal article" date="2020" name="mSystems">
        <title>Genome- and Community-Level Interaction Insights into Carbon Utilization and Element Cycling Functions of Hydrothermarchaeota in Hydrothermal Sediment.</title>
        <authorList>
            <person name="Zhou Z."/>
            <person name="Liu Y."/>
            <person name="Xu W."/>
            <person name="Pan J."/>
            <person name="Luo Z.H."/>
            <person name="Li M."/>
        </authorList>
    </citation>
    <scope>NUCLEOTIDE SEQUENCE [LARGE SCALE GENOMIC DNA]</scope>
    <source>
        <strain evidence="8">SpSt-626</strain>
    </source>
</reference>
<dbReference type="SUPFAM" id="SSF111283">
    <property type="entry name" value="Putative modulator of DNA gyrase, PmbA/TldD"/>
    <property type="match status" value="1"/>
</dbReference>
<dbReference type="FunFam" id="3.30.2290.10:FF:000003">
    <property type="entry name" value="Zinc-dependent protease, TldD/PmbA family"/>
    <property type="match status" value="1"/>
</dbReference>
<dbReference type="InterPro" id="IPR051463">
    <property type="entry name" value="Peptidase_U62_metallo"/>
</dbReference>
<keyword evidence="4" id="KW-0482">Metalloprotease</keyword>
<dbReference type="Gene3D" id="3.30.2290.10">
    <property type="entry name" value="PmbA/TldD superfamily"/>
    <property type="match status" value="1"/>
</dbReference>
<accession>A0A7V4ABM7</accession>
<evidence type="ECO:0000256" key="1">
    <source>
        <dbReference type="ARBA" id="ARBA00005836"/>
    </source>
</evidence>
<dbReference type="Pfam" id="PF19289">
    <property type="entry name" value="PmbA_TldD_3rd"/>
    <property type="match status" value="1"/>
</dbReference>
<protein>
    <submittedName>
        <fullName evidence="8">TldD/PmbA family protein</fullName>
    </submittedName>
</protein>
<dbReference type="InterPro" id="IPR036059">
    <property type="entry name" value="TldD/PmbA_sf"/>
</dbReference>
<organism evidence="8">
    <name type="scientific">candidate division WOR-3 bacterium</name>
    <dbReference type="NCBI Taxonomy" id="2052148"/>
    <lineage>
        <taxon>Bacteria</taxon>
        <taxon>Bacteria division WOR-3</taxon>
    </lineage>
</organism>
<dbReference type="AlphaFoldDB" id="A0A7V4ABM7"/>
<feature type="domain" description="Metalloprotease TldD/E N-terminal" evidence="5">
    <location>
        <begin position="21"/>
        <end position="84"/>
    </location>
</feature>
<dbReference type="InterPro" id="IPR002510">
    <property type="entry name" value="Metalloprtase-TldD/E_N"/>
</dbReference>
<evidence type="ECO:0000256" key="4">
    <source>
        <dbReference type="ARBA" id="ARBA00023049"/>
    </source>
</evidence>
<dbReference type="Pfam" id="PF01523">
    <property type="entry name" value="PmbA_TldD_1st"/>
    <property type="match status" value="1"/>
</dbReference>
<comment type="caution">
    <text evidence="8">The sequence shown here is derived from an EMBL/GenBank/DDBJ whole genome shotgun (WGS) entry which is preliminary data.</text>
</comment>
<keyword evidence="2" id="KW-0645">Protease</keyword>
<gene>
    <name evidence="8" type="ORF">ENT96_01315</name>
</gene>
<evidence type="ECO:0000313" key="8">
    <source>
        <dbReference type="EMBL" id="HGM97673.1"/>
    </source>
</evidence>
<sequence>MKEIIETALNTFEGKNIEYGEIRIVERMSQGIVIRNGAIESLVEEMDKGFGIRVFKNGGMGFASSTILTKDSVYNTVILAIRIAEASSRLSKGKVILSEEKVLKDIYKTPYKKDPFEIPIEKKLSILFQIDEILRKKPEIVLTMLQMNFFKTKKYFASTEGHYIEQEIIESGGGYTAYAFKDGELQQRSYPASHGGNYHTEGWEFIENMKLLENAEKIRDEAIALLSAKPCPEGVFDLILLPGQMVLQIHESIGHPLELDRVLGYEASYAGTSFATIDKLGNFKYASEIVNITSDNTYPGGLGTYGYDDEGVPARKVYLIKEGILNDYLSSRDTAPVIGRKSTAAARASSYNRIPIVRMTNVNLEPGDKKLEELIEGIEEGIMMDVNKSWSIDEKRLNFQFGCEIAWKIEKGKIKEMLKNPIYFGITPNFWNSCDGIGEKAELFGILNCGKGEPGQTMHVAHATPPARFRKVNCGSKK</sequence>
<dbReference type="PANTHER" id="PTHR30624">
    <property type="entry name" value="UNCHARACTERIZED PROTEIN TLDD AND PMBA"/>
    <property type="match status" value="1"/>
</dbReference>
<feature type="domain" description="Metalloprotease TldD/E central" evidence="7">
    <location>
        <begin position="114"/>
        <end position="224"/>
    </location>
</feature>
<evidence type="ECO:0000259" key="7">
    <source>
        <dbReference type="Pfam" id="PF19290"/>
    </source>
</evidence>
<dbReference type="InterPro" id="IPR045569">
    <property type="entry name" value="Metalloprtase-TldD/E_C"/>
</dbReference>
<dbReference type="PANTHER" id="PTHR30624:SF10">
    <property type="entry name" value="CONSERVED PROTEIN"/>
    <property type="match status" value="1"/>
</dbReference>
<dbReference type="GO" id="GO:0006508">
    <property type="term" value="P:proteolysis"/>
    <property type="evidence" value="ECO:0007669"/>
    <property type="project" value="UniProtKB-KW"/>
</dbReference>
<name>A0A7V4ABM7_UNCW3</name>
<feature type="domain" description="Metalloprotease TldD/E C-terminal" evidence="6">
    <location>
        <begin position="236"/>
        <end position="474"/>
    </location>
</feature>
<evidence type="ECO:0000256" key="2">
    <source>
        <dbReference type="ARBA" id="ARBA00022670"/>
    </source>
</evidence>
<evidence type="ECO:0000256" key="3">
    <source>
        <dbReference type="ARBA" id="ARBA00022801"/>
    </source>
</evidence>